<keyword evidence="2" id="KW-1185">Reference proteome</keyword>
<proteinExistence type="predicted"/>
<sequence>MSRNSQRRIVSSLERDVGAGVGALAAALAQLSGFSKPPSSCFLLAIDTRSCFINRSKTKTLGRCDMSPGGLSTYGSGCVRANTKGTISTEKARLTVAMGCSGLSGRSSIGSTVAAGSPRRARIAINCHVIYNG</sequence>
<protein>
    <submittedName>
        <fullName evidence="1">Uncharacterized protein</fullName>
    </submittedName>
</protein>
<comment type="caution">
    <text evidence="1">The sequence shown here is derived from an EMBL/GenBank/DDBJ whole genome shotgun (WGS) entry which is preliminary data.</text>
</comment>
<evidence type="ECO:0000313" key="2">
    <source>
        <dbReference type="Proteomes" id="UP001055811"/>
    </source>
</evidence>
<reference evidence="2" key="1">
    <citation type="journal article" date="2022" name="Mol. Ecol. Resour.">
        <title>The genomes of chicory, endive, great burdock and yacon provide insights into Asteraceae palaeo-polyploidization history and plant inulin production.</title>
        <authorList>
            <person name="Fan W."/>
            <person name="Wang S."/>
            <person name="Wang H."/>
            <person name="Wang A."/>
            <person name="Jiang F."/>
            <person name="Liu H."/>
            <person name="Zhao H."/>
            <person name="Xu D."/>
            <person name="Zhang Y."/>
        </authorList>
    </citation>
    <scope>NUCLEOTIDE SEQUENCE [LARGE SCALE GENOMIC DNA]</scope>
    <source>
        <strain evidence="2">cv. Punajuju</strain>
    </source>
</reference>
<evidence type="ECO:0000313" key="1">
    <source>
        <dbReference type="EMBL" id="KAI3782307.1"/>
    </source>
</evidence>
<accession>A0ACB9GHS8</accession>
<dbReference type="EMBL" id="CM042010">
    <property type="protein sequence ID" value="KAI3782307.1"/>
    <property type="molecule type" value="Genomic_DNA"/>
</dbReference>
<dbReference type="Proteomes" id="UP001055811">
    <property type="component" value="Linkage Group LG02"/>
</dbReference>
<reference evidence="1 2" key="2">
    <citation type="journal article" date="2022" name="Mol. Ecol. Resour.">
        <title>The genomes of chicory, endive, great burdock and yacon provide insights into Asteraceae paleo-polyploidization history and plant inulin production.</title>
        <authorList>
            <person name="Fan W."/>
            <person name="Wang S."/>
            <person name="Wang H."/>
            <person name="Wang A."/>
            <person name="Jiang F."/>
            <person name="Liu H."/>
            <person name="Zhao H."/>
            <person name="Xu D."/>
            <person name="Zhang Y."/>
        </authorList>
    </citation>
    <scope>NUCLEOTIDE SEQUENCE [LARGE SCALE GENOMIC DNA]</scope>
    <source>
        <strain evidence="2">cv. Punajuju</strain>
        <tissue evidence="1">Leaves</tissue>
    </source>
</reference>
<name>A0ACB9GHS8_CICIN</name>
<organism evidence="1 2">
    <name type="scientific">Cichorium intybus</name>
    <name type="common">Chicory</name>
    <dbReference type="NCBI Taxonomy" id="13427"/>
    <lineage>
        <taxon>Eukaryota</taxon>
        <taxon>Viridiplantae</taxon>
        <taxon>Streptophyta</taxon>
        <taxon>Embryophyta</taxon>
        <taxon>Tracheophyta</taxon>
        <taxon>Spermatophyta</taxon>
        <taxon>Magnoliopsida</taxon>
        <taxon>eudicotyledons</taxon>
        <taxon>Gunneridae</taxon>
        <taxon>Pentapetalae</taxon>
        <taxon>asterids</taxon>
        <taxon>campanulids</taxon>
        <taxon>Asterales</taxon>
        <taxon>Asteraceae</taxon>
        <taxon>Cichorioideae</taxon>
        <taxon>Cichorieae</taxon>
        <taxon>Cichoriinae</taxon>
        <taxon>Cichorium</taxon>
    </lineage>
</organism>
<gene>
    <name evidence="1" type="ORF">L2E82_12349</name>
</gene>